<dbReference type="InterPro" id="IPR029636">
    <property type="entry name" value="Csf1"/>
</dbReference>
<dbReference type="AlphaFoldDB" id="A0A139AP91"/>
<evidence type="ECO:0000313" key="1">
    <source>
        <dbReference type="EMBL" id="KXS18556.1"/>
    </source>
</evidence>
<keyword evidence="2" id="KW-1185">Reference proteome</keyword>
<dbReference type="EMBL" id="KQ965741">
    <property type="protein sequence ID" value="KXS18556.1"/>
    <property type="molecule type" value="Genomic_DNA"/>
</dbReference>
<dbReference type="PANTHER" id="PTHR32085">
    <property type="entry name" value="PROTEIN CSF1"/>
    <property type="match status" value="1"/>
</dbReference>
<dbReference type="Proteomes" id="UP000070544">
    <property type="component" value="Unassembled WGS sequence"/>
</dbReference>
<reference evidence="1 2" key="1">
    <citation type="journal article" date="2015" name="Genome Biol. Evol.">
        <title>Phylogenomic analyses indicate that early fungi evolved digesting cell walls of algal ancestors of land plants.</title>
        <authorList>
            <person name="Chang Y."/>
            <person name="Wang S."/>
            <person name="Sekimoto S."/>
            <person name="Aerts A.L."/>
            <person name="Choi C."/>
            <person name="Clum A."/>
            <person name="LaButti K.M."/>
            <person name="Lindquist E.A."/>
            <person name="Yee Ngan C."/>
            <person name="Ohm R.A."/>
            <person name="Salamov A.A."/>
            <person name="Grigoriev I.V."/>
            <person name="Spatafora J.W."/>
            <person name="Berbee M.L."/>
        </authorList>
    </citation>
    <scope>NUCLEOTIDE SEQUENCE [LARGE SCALE GENOMIC DNA]</scope>
    <source>
        <strain evidence="1 2">JEL478</strain>
    </source>
</reference>
<organism evidence="1 2">
    <name type="scientific">Gonapodya prolifera (strain JEL478)</name>
    <name type="common">Monoblepharis prolifera</name>
    <dbReference type="NCBI Taxonomy" id="1344416"/>
    <lineage>
        <taxon>Eukaryota</taxon>
        <taxon>Fungi</taxon>
        <taxon>Fungi incertae sedis</taxon>
        <taxon>Chytridiomycota</taxon>
        <taxon>Chytridiomycota incertae sedis</taxon>
        <taxon>Monoblepharidomycetes</taxon>
        <taxon>Monoblepharidales</taxon>
        <taxon>Gonapodyaceae</taxon>
        <taxon>Gonapodya</taxon>
    </lineage>
</organism>
<dbReference type="PANTHER" id="PTHR32085:SF3">
    <property type="entry name" value="PROTEIN CSF1"/>
    <property type="match status" value="1"/>
</dbReference>
<dbReference type="STRING" id="1344416.A0A139AP91"/>
<sequence length="283" mass="32233">MNGEGNGITLKLFGFVPSYLLILKENYFGSTLSFVTVDEYRDRISDPSRADEQKKYQELARGDQNFFDVRLGLTLSDCMVLLPENLYSCERFSSLRTRELYLDLRNNDLYMDITTNCSPISWTYNDDDERSPGVRPPALPQPGRTLILVEDLFLHAHRMFGPQPKNLVYAVDYQIRVTSIQGEMQPSFVPHVVAFAKAFALHFADEENIIVTRPLFADFTSAHMLLSSILTILSQNYTPPELTSFCPQFWFVFSYRILRNFLMPAMGVGMKSVAGNAGFKSTP</sequence>
<dbReference type="OrthoDB" id="10051416at2759"/>
<dbReference type="GO" id="GO:0016020">
    <property type="term" value="C:membrane"/>
    <property type="evidence" value="ECO:0007669"/>
    <property type="project" value="InterPro"/>
</dbReference>
<evidence type="ECO:0000313" key="2">
    <source>
        <dbReference type="Proteomes" id="UP000070544"/>
    </source>
</evidence>
<proteinExistence type="predicted"/>
<name>A0A139AP91_GONPJ</name>
<protein>
    <submittedName>
        <fullName evidence="1">Uncharacterized protein</fullName>
    </submittedName>
</protein>
<accession>A0A139AP91</accession>
<gene>
    <name evidence="1" type="ORF">M427DRAFT_194435</name>
</gene>
<dbReference type="GO" id="GO:0006113">
    <property type="term" value="P:fermentation"/>
    <property type="evidence" value="ECO:0007669"/>
    <property type="project" value="InterPro"/>
</dbReference>